<keyword evidence="7 11" id="KW-0067">ATP-binding</keyword>
<dbReference type="GO" id="GO:0008854">
    <property type="term" value="F:exodeoxyribonuclease V activity"/>
    <property type="evidence" value="ECO:0007669"/>
    <property type="project" value="InterPro"/>
</dbReference>
<dbReference type="EC" id="5.6.2.3" evidence="11"/>
<dbReference type="InterPro" id="IPR041851">
    <property type="entry name" value="RecD_N_sf"/>
</dbReference>
<gene>
    <name evidence="11 15" type="primary">recD</name>
    <name evidence="15" type="ORF">INR99_05085</name>
</gene>
<feature type="domain" description="RecBCD enzyme subunit RecD N-terminal" evidence="14">
    <location>
        <begin position="13"/>
        <end position="127"/>
    </location>
</feature>
<dbReference type="InterPro" id="IPR006344">
    <property type="entry name" value="RecD"/>
</dbReference>
<evidence type="ECO:0000256" key="2">
    <source>
        <dbReference type="ARBA" id="ARBA00022741"/>
    </source>
</evidence>
<dbReference type="GO" id="GO:0003677">
    <property type="term" value="F:DNA binding"/>
    <property type="evidence" value="ECO:0007669"/>
    <property type="project" value="UniProtKB-UniRule"/>
</dbReference>
<dbReference type="GO" id="GO:0043139">
    <property type="term" value="F:5'-3' DNA helicase activity"/>
    <property type="evidence" value="ECO:0007669"/>
    <property type="project" value="UniProtKB-UniRule"/>
</dbReference>
<feature type="region of interest" description="Disordered" evidence="12">
    <location>
        <begin position="66"/>
        <end position="85"/>
    </location>
</feature>
<keyword evidence="9 11" id="KW-0234">DNA repair</keyword>
<comment type="miscellaneous">
    <text evidence="11">In the RecBCD complex, RecB has a slow 3'-5' helicase, an exonuclease activity and loads RecA onto ssDNA, RecD has a fast 5'-3' helicase activity, while RecC stimulates the ATPase and processivity of the RecB helicase and contributes to recognition of the Chi site.</text>
</comment>
<evidence type="ECO:0000259" key="13">
    <source>
        <dbReference type="Pfam" id="PF13538"/>
    </source>
</evidence>
<dbReference type="CDD" id="cd18809">
    <property type="entry name" value="SF1_C_RecD"/>
    <property type="match status" value="1"/>
</dbReference>
<evidence type="ECO:0000256" key="9">
    <source>
        <dbReference type="ARBA" id="ARBA00023204"/>
    </source>
</evidence>
<keyword evidence="2 11" id="KW-0547">Nucleotide-binding</keyword>
<protein>
    <recommendedName>
        <fullName evidence="11">RecBCD enzyme subunit RecD</fullName>
        <ecNumber evidence="11">5.6.2.3</ecNumber>
    </recommendedName>
    <alternativeName>
        <fullName evidence="11">DNA 5'-3' helicase subunit RecD</fullName>
    </alternativeName>
    <alternativeName>
        <fullName evidence="11">Exonuclease V subunit RecD</fullName>
        <shortName evidence="11">ExoV subunit RecD</shortName>
    </alternativeName>
    <alternativeName>
        <fullName evidence="11">Helicase/nuclease RecBCD subunit RecD</fullName>
    </alternativeName>
</protein>
<keyword evidence="3 11" id="KW-0227">DNA damage</keyword>
<dbReference type="SUPFAM" id="SSF52540">
    <property type="entry name" value="P-loop containing nucleoside triphosphate hydrolases"/>
    <property type="match status" value="2"/>
</dbReference>
<feature type="domain" description="UvrD-like helicase C-terminal" evidence="13">
    <location>
        <begin position="585"/>
        <end position="628"/>
    </location>
</feature>
<keyword evidence="1 11" id="KW-0540">Nuclease</keyword>
<proteinExistence type="inferred from homology"/>
<dbReference type="InterPro" id="IPR027417">
    <property type="entry name" value="P-loop_NTPase"/>
</dbReference>
<evidence type="ECO:0000256" key="1">
    <source>
        <dbReference type="ARBA" id="ARBA00022722"/>
    </source>
</evidence>
<comment type="catalytic activity">
    <reaction evidence="11">
        <text>ATP + H2O = ADP + phosphate + H(+)</text>
        <dbReference type="Rhea" id="RHEA:13065"/>
        <dbReference type="ChEBI" id="CHEBI:15377"/>
        <dbReference type="ChEBI" id="CHEBI:15378"/>
        <dbReference type="ChEBI" id="CHEBI:30616"/>
        <dbReference type="ChEBI" id="CHEBI:43474"/>
        <dbReference type="ChEBI" id="CHEBI:456216"/>
        <dbReference type="EC" id="5.6.2.3"/>
    </reaction>
</comment>
<keyword evidence="10 11" id="KW-0413">Isomerase</keyword>
<comment type="similarity">
    <text evidence="11">Belongs to the RecD family.</text>
</comment>
<dbReference type="Pfam" id="PF13245">
    <property type="entry name" value="AAA_19"/>
    <property type="match status" value="1"/>
</dbReference>
<dbReference type="AlphaFoldDB" id="A0A8J7K9V2"/>
<evidence type="ECO:0000256" key="7">
    <source>
        <dbReference type="ARBA" id="ARBA00022840"/>
    </source>
</evidence>
<keyword evidence="4 11" id="KW-0378">Hydrolase</keyword>
<evidence type="ECO:0000256" key="10">
    <source>
        <dbReference type="ARBA" id="ARBA00023235"/>
    </source>
</evidence>
<dbReference type="Pfam" id="PF21185">
    <property type="entry name" value="RecD_N"/>
    <property type="match status" value="1"/>
</dbReference>
<dbReference type="Proteomes" id="UP000604481">
    <property type="component" value="Unassembled WGS sequence"/>
</dbReference>
<keyword evidence="16" id="KW-1185">Reference proteome</keyword>
<accession>A0A8J7K9V2</accession>
<dbReference type="GO" id="GO:0017116">
    <property type="term" value="F:single-stranded DNA helicase activity"/>
    <property type="evidence" value="ECO:0007669"/>
    <property type="project" value="TreeGrafter"/>
</dbReference>
<dbReference type="Gene3D" id="1.10.10.1020">
    <property type="entry name" value="RecBCD complex, subunit RecD, N-terminal domain"/>
    <property type="match status" value="1"/>
</dbReference>
<evidence type="ECO:0000313" key="15">
    <source>
        <dbReference type="EMBL" id="MBE9608719.1"/>
    </source>
</evidence>
<dbReference type="PANTHER" id="PTHR43788">
    <property type="entry name" value="DNA2/NAM7 HELICASE FAMILY MEMBER"/>
    <property type="match status" value="1"/>
</dbReference>
<dbReference type="GO" id="GO:0005524">
    <property type="term" value="F:ATP binding"/>
    <property type="evidence" value="ECO:0007669"/>
    <property type="project" value="UniProtKB-UniRule"/>
</dbReference>
<dbReference type="CDD" id="cd17933">
    <property type="entry name" value="DEXSc_RecD-like"/>
    <property type="match status" value="1"/>
</dbReference>
<dbReference type="Gene3D" id="3.40.50.300">
    <property type="entry name" value="P-loop containing nucleotide triphosphate hydrolases"/>
    <property type="match status" value="3"/>
</dbReference>
<organism evidence="15 16">
    <name type="scientific">Chitinilyticum piscinae</name>
    <dbReference type="NCBI Taxonomy" id="2866724"/>
    <lineage>
        <taxon>Bacteria</taxon>
        <taxon>Pseudomonadati</taxon>
        <taxon>Pseudomonadota</taxon>
        <taxon>Betaproteobacteria</taxon>
        <taxon>Neisseriales</taxon>
        <taxon>Chitinibacteraceae</taxon>
        <taxon>Chitinilyticum</taxon>
    </lineage>
</organism>
<dbReference type="Pfam" id="PF13538">
    <property type="entry name" value="UvrD_C_2"/>
    <property type="match status" value="1"/>
</dbReference>
<name>A0A8J7K9V2_9NEIS</name>
<dbReference type="GO" id="GO:0009338">
    <property type="term" value="C:exodeoxyribonuclease V complex"/>
    <property type="evidence" value="ECO:0007669"/>
    <property type="project" value="InterPro"/>
</dbReference>
<dbReference type="HAMAP" id="MF_01487">
    <property type="entry name" value="RecD"/>
    <property type="match status" value="1"/>
</dbReference>
<evidence type="ECO:0000259" key="14">
    <source>
        <dbReference type="Pfam" id="PF21185"/>
    </source>
</evidence>
<keyword evidence="5 11" id="KW-0347">Helicase</keyword>
<comment type="function">
    <text evidence="11">A helicase/nuclease that prepares dsDNA breaks (DSB) for recombinational DNA repair. Binds to DSBs and unwinds DNA via a highly rapid and processive ATP-dependent bidirectional helicase activity. Unwinds dsDNA until it encounters a Chi (crossover hotspot instigator) sequence from the 3' direction. Cuts ssDNA a few nucleotides 3' to the Chi site. The properties and activities of the enzyme are changed at Chi. The Chi-altered holoenzyme produces a long 3'-ssDNA overhang and facilitates RecA-binding to the ssDNA for homologous DNA recombination and repair. Holoenzyme degrades any linearized DNA that is unable to undergo homologous recombination. In the holoenzyme this subunit has ssDNA-dependent ATPase and 5'-3' helicase activity. When added to pre-assembled RecBC greatly stimulates nuclease activity and augments holoenzyme processivity. Negatively regulates the RecA-loading ability of RecBCD.</text>
</comment>
<evidence type="ECO:0000256" key="12">
    <source>
        <dbReference type="SAM" id="MobiDB-lite"/>
    </source>
</evidence>
<keyword evidence="6 11" id="KW-0269">Exonuclease</keyword>
<dbReference type="RefSeq" id="WP_194115247.1">
    <property type="nucleotide sequence ID" value="NZ_JADFUA010000002.1"/>
</dbReference>
<evidence type="ECO:0000256" key="8">
    <source>
        <dbReference type="ARBA" id="ARBA00023125"/>
    </source>
</evidence>
<evidence type="ECO:0000313" key="16">
    <source>
        <dbReference type="Proteomes" id="UP000604481"/>
    </source>
</evidence>
<keyword evidence="8 11" id="KW-0238">DNA-binding</keyword>
<dbReference type="EMBL" id="JADFUA010000002">
    <property type="protein sequence ID" value="MBE9608719.1"/>
    <property type="molecule type" value="Genomic_DNA"/>
</dbReference>
<evidence type="ECO:0000256" key="4">
    <source>
        <dbReference type="ARBA" id="ARBA00022801"/>
    </source>
</evidence>
<sequence length="664" mass="70186">MDRLPESLAALTFLAPLDRALAQLLASEANAGPRVQLLAALTSRALASGHVCLELERLFSDPDSLFTGADDASDSPEKAPQPPSAQLAPWFAGQTPASLAAALAAETLCVGDGNATTPLVLDGLRLYLLRNWRMEQALAQAVAGRLAAGTADIPATLPAQLATLFAGNTQDPDWQRLAVALATRAPLQVITGGPGTGKTTTVLRLLALLQENALYADDGRALQIRLAAPTGKAAARLSESIRKGIAQLPTSDLVKRHIPDRVSTLHRLLGAQAGTRRFRHHAQNPLPADVVVVDEASMIDLDLAHSLFMALAPNTRLILLGDKDQLASVEAGAVLAELCREASTGAYSPATLAWLAQATGQHIPQPYHGQGSPLAQQTVMLRESRRFASDSGIGQLATAVNANDPETALRLLEAGSEDIAQLALAPGAGELAGLLTGSQGSYRAFLLTLAQPPATACWAAGELTTEWAAWLKALLLRFDDCRVLCALRQGPWGVSGLNTRIAAWLQDAGLLTLPAQAHNQWYAGRPVLVLANDYGLNLMNGDIGITVALPAPEGNGVVLRVAFPEDSDTGVRLVSPARLANVDTAWAMTVHKSQGSEFGHAILLLPDRDSPVLTRELIYTGITRAKSRFTLAGPQLALLPQLIARATRRSSGLGAQLDRLWKTP</sequence>
<feature type="binding site" evidence="11">
    <location>
        <begin position="192"/>
        <end position="199"/>
    </location>
    <ligand>
        <name>ATP</name>
        <dbReference type="ChEBI" id="CHEBI:30616"/>
    </ligand>
</feature>
<dbReference type="InterPro" id="IPR050534">
    <property type="entry name" value="Coronavir_polyprotein_1ab"/>
</dbReference>
<evidence type="ECO:0000256" key="3">
    <source>
        <dbReference type="ARBA" id="ARBA00022763"/>
    </source>
</evidence>
<comment type="subunit">
    <text evidence="11">Heterotrimer of RecB, RecC and RecD. All subunits contribute to DNA-binding.</text>
</comment>
<dbReference type="GO" id="GO:0000724">
    <property type="term" value="P:double-strand break repair via homologous recombination"/>
    <property type="evidence" value="ECO:0007669"/>
    <property type="project" value="UniProtKB-UniRule"/>
</dbReference>
<dbReference type="PANTHER" id="PTHR43788:SF6">
    <property type="entry name" value="DNA HELICASE B"/>
    <property type="match status" value="1"/>
</dbReference>
<evidence type="ECO:0000256" key="5">
    <source>
        <dbReference type="ARBA" id="ARBA00022806"/>
    </source>
</evidence>
<evidence type="ECO:0000256" key="6">
    <source>
        <dbReference type="ARBA" id="ARBA00022839"/>
    </source>
</evidence>
<comment type="caution">
    <text evidence="15">The sequence shown here is derived from an EMBL/GenBank/DDBJ whole genome shotgun (WGS) entry which is preliminary data.</text>
</comment>
<reference evidence="15 16" key="1">
    <citation type="submission" date="2020-10" db="EMBL/GenBank/DDBJ databases">
        <title>The genome sequence of Chitinilyticum litopenaei 4Y14.</title>
        <authorList>
            <person name="Liu Y."/>
        </authorList>
    </citation>
    <scope>NUCLEOTIDE SEQUENCE [LARGE SCALE GENOMIC DNA]</scope>
    <source>
        <strain evidence="15 16">4Y14</strain>
    </source>
</reference>
<dbReference type="InterPro" id="IPR049550">
    <property type="entry name" value="RecD_N"/>
</dbReference>
<dbReference type="NCBIfam" id="TIGR01447">
    <property type="entry name" value="recD"/>
    <property type="match status" value="1"/>
</dbReference>
<dbReference type="InterPro" id="IPR027785">
    <property type="entry name" value="UvrD-like_helicase_C"/>
</dbReference>
<evidence type="ECO:0000256" key="11">
    <source>
        <dbReference type="HAMAP-Rule" id="MF_01487"/>
    </source>
</evidence>